<name>A0A8S0QZE0_OLEEU</name>
<evidence type="ECO:0000313" key="4">
    <source>
        <dbReference type="Proteomes" id="UP000594638"/>
    </source>
</evidence>
<evidence type="ECO:0000256" key="2">
    <source>
        <dbReference type="SAM" id="MobiDB-lite"/>
    </source>
</evidence>
<dbReference type="Proteomes" id="UP000594638">
    <property type="component" value="Unassembled WGS sequence"/>
</dbReference>
<proteinExistence type="predicted"/>
<reference evidence="3 4" key="1">
    <citation type="submission" date="2019-12" db="EMBL/GenBank/DDBJ databases">
        <authorList>
            <person name="Alioto T."/>
            <person name="Alioto T."/>
            <person name="Gomez Garrido J."/>
        </authorList>
    </citation>
    <scope>NUCLEOTIDE SEQUENCE [LARGE SCALE GENOMIC DNA]</scope>
</reference>
<gene>
    <name evidence="3" type="ORF">OLEA9_A105179</name>
</gene>
<feature type="coiled-coil region" evidence="1">
    <location>
        <begin position="137"/>
        <end position="164"/>
    </location>
</feature>
<dbReference type="EMBL" id="CACTIH010002010">
    <property type="protein sequence ID" value="CAA2971377.1"/>
    <property type="molecule type" value="Genomic_DNA"/>
</dbReference>
<comment type="caution">
    <text evidence="3">The sequence shown here is derived from an EMBL/GenBank/DDBJ whole genome shotgun (WGS) entry which is preliminary data.</text>
</comment>
<keyword evidence="1" id="KW-0175">Coiled coil</keyword>
<accession>A0A8S0QZE0</accession>
<dbReference type="Gramene" id="OE9A105179T1">
    <property type="protein sequence ID" value="OE9A105179C1"/>
    <property type="gene ID" value="OE9A105179"/>
</dbReference>
<feature type="compositionally biased region" description="Polar residues" evidence="2">
    <location>
        <begin position="52"/>
        <end position="68"/>
    </location>
</feature>
<sequence>MPDLDLVEALPDNDVVMFGVFMGQATIPNYLGALRDRLNKQPSAAKLEGPNCFSNPKYNKPIQLTSSSESRRRTKPRTEGYVEDAGTSGMSIPSVLPLMDSNNGQAHSSDDDNDFVAPPPRQQEPSTQENPPLLKTIEVLRVQVSEVQANNKVLREELEDIKSHMSSLNEGKINKMDDIIQMQAYIKSDLMDIRTNMQFLSESVSIMISSAMDEIIRRFGNRTSEHGVGQK</sequence>
<dbReference type="AlphaFoldDB" id="A0A8S0QZE0"/>
<organism evidence="3 4">
    <name type="scientific">Olea europaea subsp. europaea</name>
    <dbReference type="NCBI Taxonomy" id="158383"/>
    <lineage>
        <taxon>Eukaryota</taxon>
        <taxon>Viridiplantae</taxon>
        <taxon>Streptophyta</taxon>
        <taxon>Embryophyta</taxon>
        <taxon>Tracheophyta</taxon>
        <taxon>Spermatophyta</taxon>
        <taxon>Magnoliopsida</taxon>
        <taxon>eudicotyledons</taxon>
        <taxon>Gunneridae</taxon>
        <taxon>Pentapetalae</taxon>
        <taxon>asterids</taxon>
        <taxon>lamiids</taxon>
        <taxon>Lamiales</taxon>
        <taxon>Oleaceae</taxon>
        <taxon>Oleeae</taxon>
        <taxon>Olea</taxon>
    </lineage>
</organism>
<keyword evidence="4" id="KW-1185">Reference proteome</keyword>
<feature type="region of interest" description="Disordered" evidence="2">
    <location>
        <begin position="47"/>
        <end position="131"/>
    </location>
</feature>
<protein>
    <submittedName>
        <fullName evidence="3">Uncharacterized protein</fullName>
    </submittedName>
</protein>
<evidence type="ECO:0000256" key="1">
    <source>
        <dbReference type="SAM" id="Coils"/>
    </source>
</evidence>
<evidence type="ECO:0000313" key="3">
    <source>
        <dbReference type="EMBL" id="CAA2971377.1"/>
    </source>
</evidence>